<proteinExistence type="predicted"/>
<dbReference type="AlphaFoldDB" id="A0A388L190"/>
<dbReference type="Gramene" id="GBG76051">
    <property type="protein sequence ID" value="GBG76051"/>
    <property type="gene ID" value="CBR_g21291"/>
</dbReference>
<dbReference type="Proteomes" id="UP000265515">
    <property type="component" value="Unassembled WGS sequence"/>
</dbReference>
<gene>
    <name evidence="1" type="ORF">CBR_g21291</name>
</gene>
<keyword evidence="2" id="KW-1185">Reference proteome</keyword>
<name>A0A388L190_CHABU</name>
<sequence>METGNDFRPGWIMRPGEQDPVISSTSATQFTDTVGGAVVAKNGTCFAQLQKRLADCLGSIRTSETTSSSETQCLLGSETTTYHGFGSDKLDPCSVSPQKEVRINPNREASTVERAQRSTELERVVRVFENPGGEIRIHPNREDVSAMTDDRCQDVVMLCMEVHKELQAGCPTKGELATSFNVEPRTLRAECLVTVRAELAVLSDSPVKADTSSLLETVGAQMNPNQGPVSLSLPDAALETTVIRIHLSHTDEGLQLADVDGCRLLTTLDKDDFADDRIDPTLNDVEMEQQVQPAYDNPLYSGLHDEVMGEDVMKKSSDAVGDRFLYLSDDDKDTAYEDKKLRGGEVLLDIHGTLSTTQYDTVAIEKTRPVDVVDVDALCQETDRLKLPVADVEDFRHRDGDEFIWGRGS</sequence>
<protein>
    <submittedName>
        <fullName evidence="1">Uncharacterized protein</fullName>
    </submittedName>
</protein>
<evidence type="ECO:0000313" key="1">
    <source>
        <dbReference type="EMBL" id="GBG76051.1"/>
    </source>
</evidence>
<dbReference type="EMBL" id="BFEA01000236">
    <property type="protein sequence ID" value="GBG76051.1"/>
    <property type="molecule type" value="Genomic_DNA"/>
</dbReference>
<organism evidence="1 2">
    <name type="scientific">Chara braunii</name>
    <name type="common">Braun's stonewort</name>
    <dbReference type="NCBI Taxonomy" id="69332"/>
    <lineage>
        <taxon>Eukaryota</taxon>
        <taxon>Viridiplantae</taxon>
        <taxon>Streptophyta</taxon>
        <taxon>Charophyceae</taxon>
        <taxon>Charales</taxon>
        <taxon>Characeae</taxon>
        <taxon>Chara</taxon>
    </lineage>
</organism>
<evidence type="ECO:0000313" key="2">
    <source>
        <dbReference type="Proteomes" id="UP000265515"/>
    </source>
</evidence>
<accession>A0A388L190</accession>
<comment type="caution">
    <text evidence="1">The sequence shown here is derived from an EMBL/GenBank/DDBJ whole genome shotgun (WGS) entry which is preliminary data.</text>
</comment>
<reference evidence="1 2" key="1">
    <citation type="journal article" date="2018" name="Cell">
        <title>The Chara Genome: Secondary Complexity and Implications for Plant Terrestrialization.</title>
        <authorList>
            <person name="Nishiyama T."/>
            <person name="Sakayama H."/>
            <person name="Vries J.D."/>
            <person name="Buschmann H."/>
            <person name="Saint-Marcoux D."/>
            <person name="Ullrich K.K."/>
            <person name="Haas F.B."/>
            <person name="Vanderstraeten L."/>
            <person name="Becker D."/>
            <person name="Lang D."/>
            <person name="Vosolsobe S."/>
            <person name="Rombauts S."/>
            <person name="Wilhelmsson P.K.I."/>
            <person name="Janitza P."/>
            <person name="Kern R."/>
            <person name="Heyl A."/>
            <person name="Rumpler F."/>
            <person name="Villalobos L.I.A.C."/>
            <person name="Clay J.M."/>
            <person name="Skokan R."/>
            <person name="Toyoda A."/>
            <person name="Suzuki Y."/>
            <person name="Kagoshima H."/>
            <person name="Schijlen E."/>
            <person name="Tajeshwar N."/>
            <person name="Catarino B."/>
            <person name="Hetherington A.J."/>
            <person name="Saltykova A."/>
            <person name="Bonnot C."/>
            <person name="Breuninger H."/>
            <person name="Symeonidi A."/>
            <person name="Radhakrishnan G.V."/>
            <person name="Van Nieuwerburgh F."/>
            <person name="Deforce D."/>
            <person name="Chang C."/>
            <person name="Karol K.G."/>
            <person name="Hedrich R."/>
            <person name="Ulvskov P."/>
            <person name="Glockner G."/>
            <person name="Delwiche C.F."/>
            <person name="Petrasek J."/>
            <person name="Van de Peer Y."/>
            <person name="Friml J."/>
            <person name="Beilby M."/>
            <person name="Dolan L."/>
            <person name="Kohara Y."/>
            <person name="Sugano S."/>
            <person name="Fujiyama A."/>
            <person name="Delaux P.-M."/>
            <person name="Quint M."/>
            <person name="TheiBen G."/>
            <person name="Hagemann M."/>
            <person name="Harholt J."/>
            <person name="Dunand C."/>
            <person name="Zachgo S."/>
            <person name="Langdale J."/>
            <person name="Maumus F."/>
            <person name="Straeten D.V.D."/>
            <person name="Gould S.B."/>
            <person name="Rensing S.A."/>
        </authorList>
    </citation>
    <scope>NUCLEOTIDE SEQUENCE [LARGE SCALE GENOMIC DNA]</scope>
    <source>
        <strain evidence="1 2">S276</strain>
    </source>
</reference>